<dbReference type="RefSeq" id="WP_344961633.1">
    <property type="nucleotide sequence ID" value="NZ_BAABDS010000003.1"/>
</dbReference>
<dbReference type="CDD" id="cd07377">
    <property type="entry name" value="WHTH_GntR"/>
    <property type="match status" value="1"/>
</dbReference>
<keyword evidence="1" id="KW-0805">Transcription regulation</keyword>
<dbReference type="SMART" id="SM00345">
    <property type="entry name" value="HTH_GNTR"/>
    <property type="match status" value="1"/>
</dbReference>
<proteinExistence type="predicted"/>
<comment type="caution">
    <text evidence="5">The sequence shown here is derived from an EMBL/GenBank/DDBJ whole genome shotgun (WGS) entry which is preliminary data.</text>
</comment>
<dbReference type="Pfam" id="PF07729">
    <property type="entry name" value="FCD"/>
    <property type="match status" value="1"/>
</dbReference>
<evidence type="ECO:0000313" key="5">
    <source>
        <dbReference type="EMBL" id="GAA3699686.1"/>
    </source>
</evidence>
<dbReference type="InterPro" id="IPR036388">
    <property type="entry name" value="WH-like_DNA-bd_sf"/>
</dbReference>
<dbReference type="PANTHER" id="PTHR43537">
    <property type="entry name" value="TRANSCRIPTIONAL REGULATOR, GNTR FAMILY"/>
    <property type="match status" value="1"/>
</dbReference>
<gene>
    <name evidence="5" type="ORF">GCM10022421_02580</name>
</gene>
<dbReference type="InterPro" id="IPR036390">
    <property type="entry name" value="WH_DNA-bd_sf"/>
</dbReference>
<dbReference type="Pfam" id="PF00392">
    <property type="entry name" value="GntR"/>
    <property type="match status" value="1"/>
</dbReference>
<dbReference type="Proteomes" id="UP001501479">
    <property type="component" value="Unassembled WGS sequence"/>
</dbReference>
<evidence type="ECO:0000259" key="4">
    <source>
        <dbReference type="PROSITE" id="PS50949"/>
    </source>
</evidence>
<reference evidence="6" key="1">
    <citation type="journal article" date="2019" name="Int. J. Syst. Evol. Microbiol.">
        <title>The Global Catalogue of Microorganisms (GCM) 10K type strain sequencing project: providing services to taxonomists for standard genome sequencing and annotation.</title>
        <authorList>
            <consortium name="The Broad Institute Genomics Platform"/>
            <consortium name="The Broad Institute Genome Sequencing Center for Infectious Disease"/>
            <person name="Wu L."/>
            <person name="Ma J."/>
        </authorList>
    </citation>
    <scope>NUCLEOTIDE SEQUENCE [LARGE SCALE GENOMIC DNA]</scope>
    <source>
        <strain evidence="6">JCM 17329</strain>
    </source>
</reference>
<evidence type="ECO:0000313" key="6">
    <source>
        <dbReference type="Proteomes" id="UP001501479"/>
    </source>
</evidence>
<dbReference type="SUPFAM" id="SSF46785">
    <property type="entry name" value="Winged helix' DNA-binding domain"/>
    <property type="match status" value="1"/>
</dbReference>
<evidence type="ECO:0000256" key="3">
    <source>
        <dbReference type="ARBA" id="ARBA00023163"/>
    </source>
</evidence>
<dbReference type="Gene3D" id="1.20.120.530">
    <property type="entry name" value="GntR ligand-binding domain-like"/>
    <property type="match status" value="1"/>
</dbReference>
<dbReference type="PANTHER" id="PTHR43537:SF5">
    <property type="entry name" value="UXU OPERON TRANSCRIPTIONAL REGULATOR"/>
    <property type="match status" value="1"/>
</dbReference>
<feature type="domain" description="HTH gntR-type" evidence="4">
    <location>
        <begin position="7"/>
        <end position="74"/>
    </location>
</feature>
<dbReference type="SUPFAM" id="SSF48008">
    <property type="entry name" value="GntR ligand-binding domain-like"/>
    <property type="match status" value="1"/>
</dbReference>
<evidence type="ECO:0000256" key="2">
    <source>
        <dbReference type="ARBA" id="ARBA00023125"/>
    </source>
</evidence>
<sequence>MKKIIKSSLEEQAAGYLRELILSGHYRMGEKLVESALARELELSRSTVRMALNNLAHEGIVVQKPYVGWQVIELDEHDLWEIFHLRVALETRSAWLAAERLTDEGRRRLQGMMDAFLQKAAEPNVSSQEMSKQELNLHSLIVELSGNGRLYSIYQNVANQMLIYFNIDLVSYQPQEIASSHQPLVDAICAGDAELAVRLAGENITTFTEIGARFKAHALSGHKADTVDQSMPELTEEGK</sequence>
<dbReference type="SMART" id="SM00895">
    <property type="entry name" value="FCD"/>
    <property type="match status" value="1"/>
</dbReference>
<name>A0ABP7D644_9GAMM</name>
<protein>
    <submittedName>
        <fullName evidence="5">GntR family transcriptional regulator</fullName>
    </submittedName>
</protein>
<dbReference type="InterPro" id="IPR000524">
    <property type="entry name" value="Tscrpt_reg_HTH_GntR"/>
</dbReference>
<dbReference type="EMBL" id="BAABDS010000003">
    <property type="protein sequence ID" value="GAA3699686.1"/>
    <property type="molecule type" value="Genomic_DNA"/>
</dbReference>
<dbReference type="InterPro" id="IPR008920">
    <property type="entry name" value="TF_FadR/GntR_C"/>
</dbReference>
<organism evidence="5 6">
    <name type="scientific">Oceanisphaera sediminis</name>
    <dbReference type="NCBI Taxonomy" id="981381"/>
    <lineage>
        <taxon>Bacteria</taxon>
        <taxon>Pseudomonadati</taxon>
        <taxon>Pseudomonadota</taxon>
        <taxon>Gammaproteobacteria</taxon>
        <taxon>Aeromonadales</taxon>
        <taxon>Aeromonadaceae</taxon>
        <taxon>Oceanisphaera</taxon>
    </lineage>
</organism>
<keyword evidence="3" id="KW-0804">Transcription</keyword>
<dbReference type="Gene3D" id="1.10.10.10">
    <property type="entry name" value="Winged helix-like DNA-binding domain superfamily/Winged helix DNA-binding domain"/>
    <property type="match status" value="1"/>
</dbReference>
<keyword evidence="2" id="KW-0238">DNA-binding</keyword>
<dbReference type="PROSITE" id="PS50949">
    <property type="entry name" value="HTH_GNTR"/>
    <property type="match status" value="1"/>
</dbReference>
<dbReference type="InterPro" id="IPR011711">
    <property type="entry name" value="GntR_C"/>
</dbReference>
<keyword evidence="6" id="KW-1185">Reference proteome</keyword>
<accession>A0ABP7D644</accession>
<evidence type="ECO:0000256" key="1">
    <source>
        <dbReference type="ARBA" id="ARBA00023015"/>
    </source>
</evidence>